<protein>
    <submittedName>
        <fullName evidence="1">p20B</fullName>
    </submittedName>
</protein>
<name>A0A3S9SDQ4_9CLOS</name>
<sequence length="179" mass="19820">MDLAFIIIQILSALYNNDVTALYILVNSFKNIIDTNREIGVNNPQEQINVIKSYVTSCATTDLHKSILIQSIDSASQYDVVGCLEHTAKNLVAHSETVIEIIKGAELFEVCNGRRGSRRYLKHISDQCSSKNMMLTQAGLTAIEESDLLRTHYFLSVNGYVSNCGLARIMLLTLCCGAL</sequence>
<proteinExistence type="predicted"/>
<accession>A0A3S9SDQ4</accession>
<dbReference type="EMBL" id="MK032068">
    <property type="protein sequence ID" value="AZR37625.1"/>
    <property type="molecule type" value="Genomic_RNA"/>
</dbReference>
<reference evidence="1" key="1">
    <citation type="journal article" date="2018" name="PLoS ONE">
        <title>Characterization of grapevine leafroll-associated virus 3 genetic variants and application towards RT-qPCR assay design.</title>
        <authorList>
            <person name="Diaz-Lara A."/>
            <person name="Klaassen V."/>
            <person name="Stevens K."/>
            <person name="Sudarshana M.R."/>
            <person name="Rowhani A."/>
            <person name="Maree H.J."/>
            <person name="Chooi K.M."/>
            <person name="Blouin A.G."/>
            <person name="Habili N."/>
            <person name="Song Y."/>
            <person name="Aram K."/>
            <person name="Arnold K."/>
            <person name="Cooper M.L."/>
            <person name="Wunderlich L."/>
            <person name="Battany M.C."/>
            <person name="Bettiga L.J."/>
            <person name="Smith R.J."/>
            <person name="Bester R."/>
            <person name="Xiao H."/>
            <person name="Meng B."/>
            <person name="Preece J.E."/>
            <person name="Golino D."/>
            <person name="Al Rwahnih M."/>
        </authorList>
    </citation>
    <scope>NUCLEOTIDE SEQUENCE</scope>
    <source>
        <strain evidence="1">Vdl</strain>
    </source>
</reference>
<organism evidence="1">
    <name type="scientific">Grapevine leafroll-associated virus 3</name>
    <dbReference type="NCBI Taxonomy" id="55951"/>
    <lineage>
        <taxon>Viruses</taxon>
        <taxon>Riboviria</taxon>
        <taxon>Orthornavirae</taxon>
        <taxon>Kitrinoviricota</taxon>
        <taxon>Alsuviricetes</taxon>
        <taxon>Martellivirales</taxon>
        <taxon>Closteroviridae</taxon>
        <taxon>Ampelovirus</taxon>
        <taxon>Ampelovirus trivitis</taxon>
    </lineage>
</organism>
<evidence type="ECO:0000313" key="1">
    <source>
        <dbReference type="EMBL" id="AZR37625.1"/>
    </source>
</evidence>